<evidence type="ECO:0000259" key="2">
    <source>
        <dbReference type="Pfam" id="PF00535"/>
    </source>
</evidence>
<dbReference type="InterPro" id="IPR029044">
    <property type="entry name" value="Nucleotide-diphossugar_trans"/>
</dbReference>
<dbReference type="AlphaFoldDB" id="A0A3A4R4U2"/>
<gene>
    <name evidence="3" type="ORF">C4541_02360</name>
</gene>
<dbReference type="CDD" id="cd04186">
    <property type="entry name" value="GT_2_like_c"/>
    <property type="match status" value="1"/>
</dbReference>
<feature type="transmembrane region" description="Helical" evidence="1">
    <location>
        <begin position="268"/>
        <end position="286"/>
    </location>
</feature>
<dbReference type="InterPro" id="IPR001173">
    <property type="entry name" value="Glyco_trans_2-like"/>
</dbReference>
<accession>A0A3A4R4U2</accession>
<keyword evidence="1" id="KW-1133">Transmembrane helix</keyword>
<dbReference type="Proteomes" id="UP000266426">
    <property type="component" value="Unassembled WGS sequence"/>
</dbReference>
<keyword evidence="1" id="KW-0812">Transmembrane</keyword>
<dbReference type="Pfam" id="PF00535">
    <property type="entry name" value="Glycos_transf_2"/>
    <property type="match status" value="1"/>
</dbReference>
<keyword evidence="3" id="KW-0808">Transferase</keyword>
<evidence type="ECO:0000256" key="1">
    <source>
        <dbReference type="SAM" id="Phobius"/>
    </source>
</evidence>
<dbReference type="Gene3D" id="3.90.550.10">
    <property type="entry name" value="Spore Coat Polysaccharide Biosynthesis Protein SpsA, Chain A"/>
    <property type="match status" value="1"/>
</dbReference>
<dbReference type="PANTHER" id="PTHR43179">
    <property type="entry name" value="RHAMNOSYLTRANSFERASE WBBL"/>
    <property type="match status" value="1"/>
</dbReference>
<organism evidence="3 4">
    <name type="scientific">Candidatus Auribacter fodinae</name>
    <dbReference type="NCBI Taxonomy" id="2093366"/>
    <lineage>
        <taxon>Bacteria</taxon>
        <taxon>Pseudomonadati</taxon>
        <taxon>Candidatus Auribacterota</taxon>
        <taxon>Candidatus Auribacteria</taxon>
        <taxon>Candidatus Auribacterales</taxon>
        <taxon>Candidatus Auribacteraceae</taxon>
        <taxon>Candidatus Auribacter</taxon>
    </lineage>
</organism>
<feature type="domain" description="Glycosyltransferase 2-like" evidence="2">
    <location>
        <begin position="6"/>
        <end position="173"/>
    </location>
</feature>
<dbReference type="GO" id="GO:0016740">
    <property type="term" value="F:transferase activity"/>
    <property type="evidence" value="ECO:0007669"/>
    <property type="project" value="UniProtKB-KW"/>
</dbReference>
<reference evidence="3 4" key="1">
    <citation type="journal article" date="2017" name="ISME J.">
        <title>Energy and carbon metabolisms in a deep terrestrial subsurface fluid microbial community.</title>
        <authorList>
            <person name="Momper L."/>
            <person name="Jungbluth S.P."/>
            <person name="Lee M.D."/>
            <person name="Amend J.P."/>
        </authorList>
    </citation>
    <scope>NUCLEOTIDE SEQUENCE [LARGE SCALE GENOMIC DNA]</scope>
    <source>
        <strain evidence="3">SURF_26</strain>
    </source>
</reference>
<dbReference type="SUPFAM" id="SSF53448">
    <property type="entry name" value="Nucleotide-diphospho-sugar transferases"/>
    <property type="match status" value="1"/>
</dbReference>
<name>A0A3A4R4U2_9BACT</name>
<protein>
    <submittedName>
        <fullName evidence="3">Glycosyltransferase family 2 protein</fullName>
    </submittedName>
</protein>
<dbReference type="EMBL" id="QZJZ01000015">
    <property type="protein sequence ID" value="RJP61198.1"/>
    <property type="molecule type" value="Genomic_DNA"/>
</dbReference>
<evidence type="ECO:0000313" key="3">
    <source>
        <dbReference type="EMBL" id="RJP61198.1"/>
    </source>
</evidence>
<comment type="caution">
    <text evidence="3">The sequence shown here is derived from an EMBL/GenBank/DDBJ whole genome shotgun (WGS) entry which is preliminary data.</text>
</comment>
<evidence type="ECO:0000313" key="4">
    <source>
        <dbReference type="Proteomes" id="UP000266426"/>
    </source>
</evidence>
<dbReference type="PANTHER" id="PTHR43179:SF11">
    <property type="entry name" value="GLYCOSYL TRANSFERASE"/>
    <property type="match status" value="1"/>
</dbReference>
<sequence>MSKGISVCIVNLNGEELIAAYLPKVIESMDNYKWELIFFDNGSDDNSINIVRELYPPARVLTSPINLGFSKANNIAIKFASYDYVLLLNTDVVPDKDFLAPLLKHLESETVFAVAPKMYRFTDELDDGIRFAEFRTGLLTPILNVEKSLRNETSFTTFFCGGAVLFKKDIFLDLGGFDIIYSPYSWEDLDLAYRCWKRGYQVIYEPASVVHHYREKTARKVFSDSYMRVMVWRNRFIFMWKNLSMPCLAQHILHLPVKLVKFLCTGRSLYVVGFLWALNLLPAVMYRRAVERKYIKRSDYEIFNLTGA</sequence>
<proteinExistence type="predicted"/>
<keyword evidence="1" id="KW-0472">Membrane</keyword>